<dbReference type="Pfam" id="PF00196">
    <property type="entry name" value="GerE"/>
    <property type="match status" value="1"/>
</dbReference>
<dbReference type="SUPFAM" id="SSF52540">
    <property type="entry name" value="P-loop containing nucleoside triphosphate hydrolases"/>
    <property type="match status" value="1"/>
</dbReference>
<dbReference type="InterPro" id="IPR027417">
    <property type="entry name" value="P-loop_NTPase"/>
</dbReference>
<dbReference type="PRINTS" id="PR00038">
    <property type="entry name" value="HTHLUXR"/>
</dbReference>
<dbReference type="Pfam" id="PF13191">
    <property type="entry name" value="AAA_16"/>
    <property type="match status" value="1"/>
</dbReference>
<dbReference type="RefSeq" id="WP_381178630.1">
    <property type="nucleotide sequence ID" value="NZ_JBHSFK010000021.1"/>
</dbReference>
<gene>
    <name evidence="4" type="ORF">ACFPIH_29710</name>
</gene>
<evidence type="ECO:0000256" key="1">
    <source>
        <dbReference type="ARBA" id="ARBA00022741"/>
    </source>
</evidence>
<dbReference type="InterPro" id="IPR041664">
    <property type="entry name" value="AAA_16"/>
</dbReference>
<evidence type="ECO:0000313" key="5">
    <source>
        <dbReference type="Proteomes" id="UP001595839"/>
    </source>
</evidence>
<dbReference type="SUPFAM" id="SSF46894">
    <property type="entry name" value="C-terminal effector domain of the bipartite response regulators"/>
    <property type="match status" value="1"/>
</dbReference>
<dbReference type="EMBL" id="JBHSFK010000021">
    <property type="protein sequence ID" value="MFC4503640.1"/>
    <property type="molecule type" value="Genomic_DNA"/>
</dbReference>
<dbReference type="PROSITE" id="PS50043">
    <property type="entry name" value="HTH_LUXR_2"/>
    <property type="match status" value="1"/>
</dbReference>
<comment type="caution">
    <text evidence="4">The sequence shown here is derived from an EMBL/GenBank/DDBJ whole genome shotgun (WGS) entry which is preliminary data.</text>
</comment>
<dbReference type="InterPro" id="IPR000792">
    <property type="entry name" value="Tscrpt_reg_LuxR_C"/>
</dbReference>
<dbReference type="Gene3D" id="1.10.10.10">
    <property type="entry name" value="Winged helix-like DNA-binding domain superfamily/Winged helix DNA-binding domain"/>
    <property type="match status" value="1"/>
</dbReference>
<organism evidence="4 5">
    <name type="scientific">Streptomyces vulcanius</name>
    <dbReference type="NCBI Taxonomy" id="1441876"/>
    <lineage>
        <taxon>Bacteria</taxon>
        <taxon>Bacillati</taxon>
        <taxon>Actinomycetota</taxon>
        <taxon>Actinomycetes</taxon>
        <taxon>Kitasatosporales</taxon>
        <taxon>Streptomycetaceae</taxon>
        <taxon>Streptomyces</taxon>
    </lineage>
</organism>
<dbReference type="InterPro" id="IPR016032">
    <property type="entry name" value="Sig_transdc_resp-reg_C-effctor"/>
</dbReference>
<reference evidence="5" key="1">
    <citation type="journal article" date="2019" name="Int. J. Syst. Evol. Microbiol.">
        <title>The Global Catalogue of Microorganisms (GCM) 10K type strain sequencing project: providing services to taxonomists for standard genome sequencing and annotation.</title>
        <authorList>
            <consortium name="The Broad Institute Genomics Platform"/>
            <consortium name="The Broad Institute Genome Sequencing Center for Infectious Disease"/>
            <person name="Wu L."/>
            <person name="Ma J."/>
        </authorList>
    </citation>
    <scope>NUCLEOTIDE SEQUENCE [LARGE SCALE GENOMIC DNA]</scope>
    <source>
        <strain evidence="5">CGMCC 4.7177</strain>
    </source>
</reference>
<keyword evidence="5" id="KW-1185">Reference proteome</keyword>
<evidence type="ECO:0000313" key="4">
    <source>
        <dbReference type="EMBL" id="MFC4503640.1"/>
    </source>
</evidence>
<feature type="domain" description="HTH luxR-type" evidence="3">
    <location>
        <begin position="856"/>
        <end position="920"/>
    </location>
</feature>
<evidence type="ECO:0000259" key="3">
    <source>
        <dbReference type="PROSITE" id="PS50043"/>
    </source>
</evidence>
<evidence type="ECO:0000256" key="2">
    <source>
        <dbReference type="ARBA" id="ARBA00022840"/>
    </source>
</evidence>
<sequence>MSSGTPRRGLRGRRGECWALDQVLVGARAGQSQVLVLRGEPGVGKSALVEYLAGSATGCQILRVAGVESEMELAFAGLHQLCMPMMGQLDRLPGPQRDALAIAFGLSAGSAPDRFLVGLAVLSLLAEVAEEQPVVCAVDDAQWLDRVSAQTLAFVARRLLAERVVLVFVVRTSTLAPGDDPWVGLRELVVRGLRDDDARALLDSVVPGRLDERVRDRIVAETRGNPLALLELTRGLTAAELAGGFGRPDARPLASQIEQSFLRRIVSLPDAAQRLLLAAAAEPVGDVPLLRRVAEQLDIGADAAGEAEAAGLIEFGARVRFRHPLVRSAAYRAADPGVRRDVHRALAEATDPEFDSDRRAWHRAHAAVEPDEALAGELERSAGRAQARGGIAAAAAFLRRATELTPDPARRGTRAAAAAQATFEAGDPDAALELLAAAEMGPLDEVQYARLVRLRGQIVFARRRGSEALPFLLDAAGRLEGIDDGQAREAYLEALGAAVVAGRLCGRGGVRAVAEAARAAPRAPQPPRLTDLLLDGLATRFTEDYVQGAPPLKRALRAFRQAAERGEDDVMRWLWLTWLVASDMWDDETCQALTTRAVRAARETGALNFLPLALSYRAIQHVHAGEFGLASALIDESDTMTEVTGNSPLGYATAFLLVWRGDDVRVAEWIDGRVRDAVSWGEGRAIGTANYLIAVLYNGLGRYQDALARAERAWEHEELAGFGFTLFEQVEAGARSDAPEAAAAALRRLEEQAEASGTDWSLGVVARSRALLSDGPAADLLYREAIEHLERSRAAVYLARTHLVYGEWLRRENRRVDAREHLRIAFEMLQGFGARAFAERARRELLATGESVRQRAVDVREALTAQEAQIARLAADGKTNSEIGAELFISPRTVEWHLHKVFTKLDVNSRNKLHGALARA</sequence>
<accession>A0ABV9AWJ2</accession>
<proteinExistence type="predicted"/>
<dbReference type="Proteomes" id="UP001595839">
    <property type="component" value="Unassembled WGS sequence"/>
</dbReference>
<dbReference type="SMART" id="SM00421">
    <property type="entry name" value="HTH_LUXR"/>
    <property type="match status" value="1"/>
</dbReference>
<dbReference type="CDD" id="cd06170">
    <property type="entry name" value="LuxR_C_like"/>
    <property type="match status" value="1"/>
</dbReference>
<dbReference type="InterPro" id="IPR036388">
    <property type="entry name" value="WH-like_DNA-bd_sf"/>
</dbReference>
<dbReference type="PANTHER" id="PTHR16305:SF35">
    <property type="entry name" value="TRANSCRIPTIONAL ACTIVATOR DOMAIN"/>
    <property type="match status" value="1"/>
</dbReference>
<name>A0ABV9AWJ2_9ACTN</name>
<keyword evidence="2" id="KW-0067">ATP-binding</keyword>
<dbReference type="PANTHER" id="PTHR16305">
    <property type="entry name" value="TESTICULAR SOLUBLE ADENYLYL CYCLASE"/>
    <property type="match status" value="1"/>
</dbReference>
<protein>
    <submittedName>
        <fullName evidence="4">LuxR C-terminal-related transcriptional regulator</fullName>
    </submittedName>
</protein>
<keyword evidence="1" id="KW-0547">Nucleotide-binding</keyword>